<reference evidence="1" key="1">
    <citation type="journal article" date="2014" name="Front. Microbiol.">
        <title>High frequency of phylogenetically diverse reductive dehalogenase-homologous genes in deep subseafloor sedimentary metagenomes.</title>
        <authorList>
            <person name="Kawai M."/>
            <person name="Futagami T."/>
            <person name="Toyoda A."/>
            <person name="Takaki Y."/>
            <person name="Nishi S."/>
            <person name="Hori S."/>
            <person name="Arai W."/>
            <person name="Tsubouchi T."/>
            <person name="Morono Y."/>
            <person name="Uchiyama I."/>
            <person name="Ito T."/>
            <person name="Fujiyama A."/>
            <person name="Inagaki F."/>
            <person name="Takami H."/>
        </authorList>
    </citation>
    <scope>NUCLEOTIDE SEQUENCE</scope>
    <source>
        <strain evidence="1">Expedition CK06-06</strain>
    </source>
</reference>
<proteinExistence type="predicted"/>
<sequence length="91" mass="10341">MPPGNVWCEMTERYAFQAGLKFLSSTEAKAPTGRESNGLIYIGDRNVIGFHDKQIVESGISWLEHKLLEVKERNTAFCFVKEMGYGLKKEI</sequence>
<comment type="caution">
    <text evidence="1">The sequence shown here is derived from an EMBL/GenBank/DDBJ whole genome shotgun (WGS) entry which is preliminary data.</text>
</comment>
<evidence type="ECO:0000313" key="1">
    <source>
        <dbReference type="EMBL" id="GAH07434.1"/>
    </source>
</evidence>
<organism evidence="1">
    <name type="scientific">marine sediment metagenome</name>
    <dbReference type="NCBI Taxonomy" id="412755"/>
    <lineage>
        <taxon>unclassified sequences</taxon>
        <taxon>metagenomes</taxon>
        <taxon>ecological metagenomes</taxon>
    </lineage>
</organism>
<name>X1DR33_9ZZZZ</name>
<accession>X1DR33</accession>
<dbReference type="EMBL" id="BART01037418">
    <property type="protein sequence ID" value="GAH07434.1"/>
    <property type="molecule type" value="Genomic_DNA"/>
</dbReference>
<gene>
    <name evidence="1" type="ORF">S01H4_62621</name>
</gene>
<protein>
    <submittedName>
        <fullName evidence="1">Uncharacterized protein</fullName>
    </submittedName>
</protein>
<dbReference type="AlphaFoldDB" id="X1DR33"/>